<organism evidence="1 2">
    <name type="scientific">Evansella alkalicola</name>
    <dbReference type="NCBI Taxonomy" id="745819"/>
    <lineage>
        <taxon>Bacteria</taxon>
        <taxon>Bacillati</taxon>
        <taxon>Bacillota</taxon>
        <taxon>Bacilli</taxon>
        <taxon>Bacillales</taxon>
        <taxon>Bacillaceae</taxon>
        <taxon>Evansella</taxon>
    </lineage>
</organism>
<proteinExistence type="predicted"/>
<sequence>MHSKQTVKYICERYPSGNCYYFKMEMITHDSWEDINSLQWGRKRPITKATFEKRKKEGYRIVEEYIEKYPAKIIPFKKPVS</sequence>
<evidence type="ECO:0000313" key="2">
    <source>
        <dbReference type="Proteomes" id="UP000790580"/>
    </source>
</evidence>
<protein>
    <submittedName>
        <fullName evidence="1">Uncharacterized protein</fullName>
    </submittedName>
</protein>
<accession>A0ABS6K2G3</accession>
<name>A0ABS6K2G3_9BACI</name>
<dbReference type="Proteomes" id="UP000790580">
    <property type="component" value="Unassembled WGS sequence"/>
</dbReference>
<gene>
    <name evidence="1" type="ORF">KS407_21815</name>
</gene>
<keyword evidence="2" id="KW-1185">Reference proteome</keyword>
<reference evidence="1 2" key="1">
    <citation type="submission" date="2021-06" db="EMBL/GenBank/DDBJ databases">
        <title>Bacillus sp. RD4P76, an endophyte from a halophyte.</title>
        <authorList>
            <person name="Sun J.-Q."/>
        </authorList>
    </citation>
    <scope>NUCLEOTIDE SEQUENCE [LARGE SCALE GENOMIC DNA]</scope>
    <source>
        <strain evidence="1 2">JCM 17098</strain>
    </source>
</reference>
<comment type="caution">
    <text evidence="1">The sequence shown here is derived from an EMBL/GenBank/DDBJ whole genome shotgun (WGS) entry which is preliminary data.</text>
</comment>
<dbReference type="EMBL" id="JAHQCR010000088">
    <property type="protein sequence ID" value="MBU9724065.1"/>
    <property type="molecule type" value="Genomic_DNA"/>
</dbReference>
<evidence type="ECO:0000313" key="1">
    <source>
        <dbReference type="EMBL" id="MBU9724065.1"/>
    </source>
</evidence>